<dbReference type="InterPro" id="IPR022666">
    <property type="entry name" value="Ribosomal_uL2_RNA-bd_dom"/>
</dbReference>
<dbReference type="FunFam" id="2.30.30.30:FF:000001">
    <property type="entry name" value="50S ribosomal protein L2"/>
    <property type="match status" value="1"/>
</dbReference>
<comment type="subunit">
    <text evidence="5">Part of the 50S ribosomal subunit. Forms a bridge to the 30S subunit in the 70S ribosome.</text>
</comment>
<evidence type="ECO:0000256" key="5">
    <source>
        <dbReference type="HAMAP-Rule" id="MF_01320"/>
    </source>
</evidence>
<feature type="region of interest" description="Disordered" evidence="6">
    <location>
        <begin position="217"/>
        <end position="269"/>
    </location>
</feature>
<dbReference type="InterPro" id="IPR014722">
    <property type="entry name" value="Rib_uL2_dom2"/>
</dbReference>
<keyword evidence="5" id="KW-0699">rRNA-binding</keyword>
<gene>
    <name evidence="5" type="primary">rplB</name>
    <name evidence="9" type="ORF">A3A57_02115</name>
</gene>
<dbReference type="PIRSF" id="PIRSF002158">
    <property type="entry name" value="Ribosomal_L2"/>
    <property type="match status" value="1"/>
</dbReference>
<dbReference type="EMBL" id="MHDA01000048">
    <property type="protein sequence ID" value="OGY30561.1"/>
    <property type="molecule type" value="Genomic_DNA"/>
</dbReference>
<sequence length="269" mass="29399">MAKVKVIKTKEMSKLEKKTLPKMVKSLLGILPKTGGRSSSGKISVRHKGGRHKRFYRKVDFKRNKFDIEAKVAAIEYDPNRNTKIALLHYADGEKRYILAAEGLKIGEKVFSGEKVAIKSGNTLPIKNIPVGLQIHNIELIPGKGGQIVRGAGGYATITAKEGGYAHVRLPSGELRKISVNSLATIGQIGSVDHKNIKLGKAGRSRYLGIRPTVRGVAMSPRDHPHGGGEGKSGIGMSSPKSPTGKKTLGKKTRRVKRSNRFILERRKR</sequence>
<proteinExistence type="inferred from homology"/>
<feature type="domain" description="Large ribosomal subunit protein uL2 RNA-binding" evidence="8">
    <location>
        <begin position="36"/>
        <end position="112"/>
    </location>
</feature>
<evidence type="ECO:0000256" key="3">
    <source>
        <dbReference type="ARBA" id="ARBA00023274"/>
    </source>
</evidence>
<comment type="function">
    <text evidence="5">One of the primary rRNA binding proteins. Required for association of the 30S and 50S subunits to form the 70S ribosome, for tRNA binding and peptide bond formation. It has been suggested to have peptidyltransferase activity; this is somewhat controversial. Makes several contacts with the 16S rRNA in the 70S ribosome.</text>
</comment>
<evidence type="ECO:0000313" key="9">
    <source>
        <dbReference type="EMBL" id="OGY30561.1"/>
    </source>
</evidence>
<name>A0A1G1WSJ8_9BACT</name>
<dbReference type="Proteomes" id="UP000179279">
    <property type="component" value="Unassembled WGS sequence"/>
</dbReference>
<accession>A0A1G1WSJ8</accession>
<organism evidence="9 10">
    <name type="scientific">Candidatus Woykebacteria bacterium RIFCSPLOWO2_01_FULL_41_12</name>
    <dbReference type="NCBI Taxonomy" id="1802604"/>
    <lineage>
        <taxon>Bacteria</taxon>
        <taxon>Candidatus Woykeibacteriota</taxon>
    </lineage>
</organism>
<dbReference type="InterPro" id="IPR002171">
    <property type="entry name" value="Ribosomal_uL2"/>
</dbReference>
<dbReference type="SMART" id="SM01383">
    <property type="entry name" value="Ribosomal_L2"/>
    <property type="match status" value="1"/>
</dbReference>
<dbReference type="PANTHER" id="PTHR13691:SF5">
    <property type="entry name" value="LARGE RIBOSOMAL SUBUNIT PROTEIN UL2M"/>
    <property type="match status" value="1"/>
</dbReference>
<dbReference type="Gene3D" id="4.10.950.10">
    <property type="entry name" value="Ribosomal protein L2, domain 3"/>
    <property type="match status" value="1"/>
</dbReference>
<dbReference type="GO" id="GO:0002181">
    <property type="term" value="P:cytoplasmic translation"/>
    <property type="evidence" value="ECO:0007669"/>
    <property type="project" value="TreeGrafter"/>
</dbReference>
<keyword evidence="5" id="KW-0694">RNA-binding</keyword>
<evidence type="ECO:0000256" key="6">
    <source>
        <dbReference type="SAM" id="MobiDB-lite"/>
    </source>
</evidence>
<dbReference type="SUPFAM" id="SSF50104">
    <property type="entry name" value="Translation proteins SH3-like domain"/>
    <property type="match status" value="1"/>
</dbReference>
<dbReference type="NCBIfam" id="TIGR01171">
    <property type="entry name" value="rplB_bact"/>
    <property type="match status" value="1"/>
</dbReference>
<evidence type="ECO:0000256" key="4">
    <source>
        <dbReference type="ARBA" id="ARBA00035242"/>
    </source>
</evidence>
<dbReference type="GO" id="GO:0015934">
    <property type="term" value="C:large ribosomal subunit"/>
    <property type="evidence" value="ECO:0007669"/>
    <property type="project" value="InterPro"/>
</dbReference>
<evidence type="ECO:0000256" key="1">
    <source>
        <dbReference type="ARBA" id="ARBA00005636"/>
    </source>
</evidence>
<evidence type="ECO:0000259" key="8">
    <source>
        <dbReference type="SMART" id="SM01383"/>
    </source>
</evidence>
<dbReference type="HAMAP" id="MF_01320_B">
    <property type="entry name" value="Ribosomal_uL2_B"/>
    <property type="match status" value="1"/>
</dbReference>
<dbReference type="GO" id="GO:0003735">
    <property type="term" value="F:structural constituent of ribosome"/>
    <property type="evidence" value="ECO:0007669"/>
    <property type="project" value="InterPro"/>
</dbReference>
<dbReference type="GO" id="GO:0016740">
    <property type="term" value="F:transferase activity"/>
    <property type="evidence" value="ECO:0007669"/>
    <property type="project" value="InterPro"/>
</dbReference>
<keyword evidence="2 5" id="KW-0689">Ribosomal protein</keyword>
<reference evidence="9 10" key="1">
    <citation type="journal article" date="2016" name="Nat. Commun.">
        <title>Thousands of microbial genomes shed light on interconnected biogeochemical processes in an aquifer system.</title>
        <authorList>
            <person name="Anantharaman K."/>
            <person name="Brown C.T."/>
            <person name="Hug L.A."/>
            <person name="Sharon I."/>
            <person name="Castelle C.J."/>
            <person name="Probst A.J."/>
            <person name="Thomas B.C."/>
            <person name="Singh A."/>
            <person name="Wilkins M.J."/>
            <person name="Karaoz U."/>
            <person name="Brodie E.L."/>
            <person name="Williams K.H."/>
            <person name="Hubbard S.S."/>
            <person name="Banfield J.F."/>
        </authorList>
    </citation>
    <scope>NUCLEOTIDE SEQUENCE [LARGE SCALE GENOMIC DNA]</scope>
</reference>
<evidence type="ECO:0000256" key="2">
    <source>
        <dbReference type="ARBA" id="ARBA00022980"/>
    </source>
</evidence>
<dbReference type="InterPro" id="IPR008991">
    <property type="entry name" value="Translation_prot_SH3-like_sf"/>
</dbReference>
<dbReference type="Gene3D" id="2.40.50.140">
    <property type="entry name" value="Nucleic acid-binding proteins"/>
    <property type="match status" value="1"/>
</dbReference>
<dbReference type="InterPro" id="IPR022669">
    <property type="entry name" value="Ribosomal_uL2_C"/>
</dbReference>
<protein>
    <recommendedName>
        <fullName evidence="4 5">Large ribosomal subunit protein uL2</fullName>
    </recommendedName>
</protein>
<dbReference type="Pfam" id="PF00181">
    <property type="entry name" value="Ribosomal_L2_N"/>
    <property type="match status" value="1"/>
</dbReference>
<comment type="similarity">
    <text evidence="1 5">Belongs to the universal ribosomal protein uL2 family.</text>
</comment>
<dbReference type="InterPro" id="IPR014726">
    <property type="entry name" value="Ribosomal_uL2_dom3"/>
</dbReference>
<dbReference type="InterPro" id="IPR012340">
    <property type="entry name" value="NA-bd_OB-fold"/>
</dbReference>
<dbReference type="Pfam" id="PF03947">
    <property type="entry name" value="Ribosomal_L2_C"/>
    <property type="match status" value="1"/>
</dbReference>
<comment type="caution">
    <text evidence="9">The sequence shown here is derived from an EMBL/GenBank/DDBJ whole genome shotgun (WGS) entry which is preliminary data.</text>
</comment>
<dbReference type="AlphaFoldDB" id="A0A1G1WSJ8"/>
<feature type="compositionally biased region" description="Basic residues" evidence="6">
    <location>
        <begin position="248"/>
        <end position="269"/>
    </location>
</feature>
<dbReference type="Gene3D" id="2.30.30.30">
    <property type="match status" value="1"/>
</dbReference>
<evidence type="ECO:0000313" key="10">
    <source>
        <dbReference type="Proteomes" id="UP000179279"/>
    </source>
</evidence>
<dbReference type="SUPFAM" id="SSF50249">
    <property type="entry name" value="Nucleic acid-binding proteins"/>
    <property type="match status" value="1"/>
</dbReference>
<dbReference type="FunFam" id="4.10.950.10:FF:000001">
    <property type="entry name" value="50S ribosomal protein L2"/>
    <property type="match status" value="1"/>
</dbReference>
<keyword evidence="3 5" id="KW-0687">Ribonucleoprotein</keyword>
<evidence type="ECO:0000259" key="7">
    <source>
        <dbReference type="SMART" id="SM01382"/>
    </source>
</evidence>
<feature type="domain" description="Large ribosomal subunit protein uL2 C-terminal" evidence="7">
    <location>
        <begin position="118"/>
        <end position="247"/>
    </location>
</feature>
<dbReference type="PANTHER" id="PTHR13691">
    <property type="entry name" value="RIBOSOMAL PROTEIN L2"/>
    <property type="match status" value="1"/>
</dbReference>
<dbReference type="InterPro" id="IPR005880">
    <property type="entry name" value="Ribosomal_uL2_bac/org-type"/>
</dbReference>
<dbReference type="GO" id="GO:0019843">
    <property type="term" value="F:rRNA binding"/>
    <property type="evidence" value="ECO:0007669"/>
    <property type="project" value="UniProtKB-UniRule"/>
</dbReference>
<dbReference type="SMART" id="SM01382">
    <property type="entry name" value="Ribosomal_L2_C"/>
    <property type="match status" value="1"/>
</dbReference>